<evidence type="ECO:0000256" key="3">
    <source>
        <dbReference type="ARBA" id="ARBA00023015"/>
    </source>
</evidence>
<gene>
    <name evidence="9" type="ORF">Taro_031367</name>
</gene>
<evidence type="ECO:0000259" key="8">
    <source>
        <dbReference type="PROSITE" id="PS51754"/>
    </source>
</evidence>
<keyword evidence="2 6" id="KW-0678">Repressor</keyword>
<proteinExistence type="predicted"/>
<evidence type="ECO:0000256" key="5">
    <source>
        <dbReference type="ARBA" id="ARBA00023242"/>
    </source>
</evidence>
<feature type="region of interest" description="Disordered" evidence="7">
    <location>
        <begin position="162"/>
        <end position="191"/>
    </location>
</feature>
<comment type="subcellular location">
    <subcellularLocation>
        <location evidence="1 6">Nucleus</location>
    </subcellularLocation>
</comment>
<dbReference type="NCBIfam" id="TIGR01568">
    <property type="entry name" value="A_thal_3678"/>
    <property type="match status" value="1"/>
</dbReference>
<comment type="function">
    <text evidence="6">Transcriptional repressor that regulates multiple aspects of plant growth and development.</text>
</comment>
<evidence type="ECO:0000313" key="9">
    <source>
        <dbReference type="EMBL" id="MQL98657.1"/>
    </source>
</evidence>
<keyword evidence="4 6" id="KW-0804">Transcription</keyword>
<dbReference type="InterPro" id="IPR006458">
    <property type="entry name" value="Ovate_C"/>
</dbReference>
<dbReference type="PANTHER" id="PTHR33057:SF218">
    <property type="entry name" value="TRANSCRIPTION REPRESSOR"/>
    <property type="match status" value="1"/>
</dbReference>
<protein>
    <recommendedName>
        <fullName evidence="6">Transcription repressor</fullName>
    </recommendedName>
    <alternativeName>
        <fullName evidence="6">Ovate family protein</fullName>
    </alternativeName>
</protein>
<keyword evidence="3 6" id="KW-0805">Transcription regulation</keyword>
<dbReference type="Proteomes" id="UP000652761">
    <property type="component" value="Unassembled WGS sequence"/>
</dbReference>
<keyword evidence="10" id="KW-1185">Reference proteome</keyword>
<dbReference type="OrthoDB" id="689823at2759"/>
<organism evidence="9 10">
    <name type="scientific">Colocasia esculenta</name>
    <name type="common">Wild taro</name>
    <name type="synonym">Arum esculentum</name>
    <dbReference type="NCBI Taxonomy" id="4460"/>
    <lineage>
        <taxon>Eukaryota</taxon>
        <taxon>Viridiplantae</taxon>
        <taxon>Streptophyta</taxon>
        <taxon>Embryophyta</taxon>
        <taxon>Tracheophyta</taxon>
        <taxon>Spermatophyta</taxon>
        <taxon>Magnoliopsida</taxon>
        <taxon>Liliopsida</taxon>
        <taxon>Araceae</taxon>
        <taxon>Aroideae</taxon>
        <taxon>Colocasieae</taxon>
        <taxon>Colocasia</taxon>
    </lineage>
</organism>
<evidence type="ECO:0000256" key="7">
    <source>
        <dbReference type="SAM" id="MobiDB-lite"/>
    </source>
</evidence>
<feature type="domain" description="OVATE" evidence="8">
    <location>
        <begin position="214"/>
        <end position="273"/>
    </location>
</feature>
<evidence type="ECO:0000313" key="10">
    <source>
        <dbReference type="Proteomes" id="UP000652761"/>
    </source>
</evidence>
<keyword evidence="5 6" id="KW-0539">Nucleus</keyword>
<dbReference type="Pfam" id="PF04844">
    <property type="entry name" value="Ovate"/>
    <property type="match status" value="1"/>
</dbReference>
<dbReference type="EMBL" id="NMUH01002221">
    <property type="protein sequence ID" value="MQL98657.1"/>
    <property type="molecule type" value="Genomic_DNA"/>
</dbReference>
<evidence type="ECO:0000256" key="1">
    <source>
        <dbReference type="ARBA" id="ARBA00004123"/>
    </source>
</evidence>
<dbReference type="InterPro" id="IPR038933">
    <property type="entry name" value="Ovate"/>
</dbReference>
<dbReference type="AlphaFoldDB" id="A0A843VWI6"/>
<dbReference type="GO" id="GO:0005634">
    <property type="term" value="C:nucleus"/>
    <property type="evidence" value="ECO:0007669"/>
    <property type="project" value="UniProtKB-SubCell"/>
</dbReference>
<accession>A0A843VWI6</accession>
<comment type="caution">
    <text evidence="9">The sequence shown here is derived from an EMBL/GenBank/DDBJ whole genome shotgun (WGS) entry which is preliminary data.</text>
</comment>
<dbReference type="PANTHER" id="PTHR33057">
    <property type="entry name" value="TRANSCRIPTION REPRESSOR OFP7-RELATED"/>
    <property type="match status" value="1"/>
</dbReference>
<name>A0A843VWI6_COLES</name>
<reference evidence="9" key="1">
    <citation type="submission" date="2017-07" db="EMBL/GenBank/DDBJ databases">
        <title>Taro Niue Genome Assembly and Annotation.</title>
        <authorList>
            <person name="Atibalentja N."/>
            <person name="Keating K."/>
            <person name="Fields C.J."/>
        </authorList>
    </citation>
    <scope>NUCLEOTIDE SEQUENCE</scope>
    <source>
        <strain evidence="9">Niue_2</strain>
        <tissue evidence="9">Leaf</tissue>
    </source>
</reference>
<sequence length="310" mass="33744">MSMRPRKLRSPIKAIHEALISVRLAMGNPLCVQPTKTESFRDLLASFNSIYYTPAVSSSSLCSDISGSLCYHQLPQFPVADVRIVARGGEEEEEAVSVSAANASTSTCSSCLSSSSATAGRDNPDDAEELPTAGAINSRRFFFSPCTSKFIAGESFLEVGSDLSREPEEAGEAEAEERKVFDMSPGSSSDTDTTLEEMAMAEAASALCRRSIPMALASRDPYSDFRSSMDEMVSAHGLRDWPGLEELLRCYLRLNDQKTHKFIVLAFADLLMHLAAEGKIHKSIMHETLICASPLPSPHAKPQFQSFLSD</sequence>
<evidence type="ECO:0000256" key="6">
    <source>
        <dbReference type="RuleBase" id="RU367028"/>
    </source>
</evidence>
<evidence type="ECO:0000256" key="4">
    <source>
        <dbReference type="ARBA" id="ARBA00023163"/>
    </source>
</evidence>
<dbReference type="PROSITE" id="PS51754">
    <property type="entry name" value="OVATE"/>
    <property type="match status" value="1"/>
</dbReference>
<evidence type="ECO:0000256" key="2">
    <source>
        <dbReference type="ARBA" id="ARBA00022491"/>
    </source>
</evidence>
<dbReference type="GO" id="GO:0045892">
    <property type="term" value="P:negative regulation of DNA-templated transcription"/>
    <property type="evidence" value="ECO:0007669"/>
    <property type="project" value="UniProtKB-UniRule"/>
</dbReference>